<proteinExistence type="predicted"/>
<organism evidence="2">
    <name type="scientific">Palpitomonas bilix</name>
    <dbReference type="NCBI Taxonomy" id="652834"/>
    <lineage>
        <taxon>Eukaryota</taxon>
        <taxon>Eukaryota incertae sedis</taxon>
    </lineage>
</organism>
<feature type="compositionally biased region" description="Basic residues" evidence="1">
    <location>
        <begin position="36"/>
        <end position="47"/>
    </location>
</feature>
<evidence type="ECO:0000313" key="2">
    <source>
        <dbReference type="EMBL" id="CAE0267581.1"/>
    </source>
</evidence>
<reference evidence="2" key="1">
    <citation type="submission" date="2021-01" db="EMBL/GenBank/DDBJ databases">
        <authorList>
            <person name="Corre E."/>
            <person name="Pelletier E."/>
            <person name="Niang G."/>
            <person name="Scheremetjew M."/>
            <person name="Finn R."/>
            <person name="Kale V."/>
            <person name="Holt S."/>
            <person name="Cochrane G."/>
            <person name="Meng A."/>
            <person name="Brown T."/>
            <person name="Cohen L."/>
        </authorList>
    </citation>
    <scope>NUCLEOTIDE SEQUENCE</scope>
    <source>
        <strain evidence="2">NIES-2562</strain>
    </source>
</reference>
<dbReference type="AlphaFoldDB" id="A0A7S3LVY0"/>
<feature type="compositionally biased region" description="Low complexity" evidence="1">
    <location>
        <begin position="75"/>
        <end position="89"/>
    </location>
</feature>
<name>A0A7S3LVY0_9EUKA</name>
<protein>
    <submittedName>
        <fullName evidence="2">Uncharacterized protein</fullName>
    </submittedName>
</protein>
<feature type="compositionally biased region" description="Basic and acidic residues" evidence="1">
    <location>
        <begin position="48"/>
        <end position="66"/>
    </location>
</feature>
<evidence type="ECO:0000256" key="1">
    <source>
        <dbReference type="SAM" id="MobiDB-lite"/>
    </source>
</evidence>
<dbReference type="EMBL" id="HBIB01045638">
    <property type="protein sequence ID" value="CAE0267581.1"/>
    <property type="molecule type" value="Transcribed_RNA"/>
</dbReference>
<sequence>MAGNGKRESGKKRKQAGGDEFSSNDSVSGEIPPAAARKKSPVKRRKKNADDQTDSVRERSTREKKAVQRGPGTESQRSYRSSSTRVSESIQTEQDFVASSLMSEESMRFLSGYYSGRDPFETNHGRPQGTPNAYGQLMKQVISLQRLRKSIV</sequence>
<feature type="region of interest" description="Disordered" evidence="1">
    <location>
        <begin position="1"/>
        <end position="91"/>
    </location>
</feature>
<accession>A0A7S3LVY0</accession>
<gene>
    <name evidence="2" type="ORF">PBIL07802_LOCUS29926</name>
</gene>